<proteinExistence type="predicted"/>
<dbReference type="Proteomes" id="UP000000328">
    <property type="component" value="Chromosome"/>
</dbReference>
<dbReference type="KEGG" id="amd:AMED_7932"/>
<dbReference type="PATRIC" id="fig|749927.5.peg.8243"/>
<organism evidence="2 3">
    <name type="scientific">Amycolatopsis mediterranei (strain U-32)</name>
    <dbReference type="NCBI Taxonomy" id="749927"/>
    <lineage>
        <taxon>Bacteria</taxon>
        <taxon>Bacillati</taxon>
        <taxon>Actinomycetota</taxon>
        <taxon>Actinomycetes</taxon>
        <taxon>Pseudonocardiales</taxon>
        <taxon>Pseudonocardiaceae</taxon>
        <taxon>Amycolatopsis</taxon>
    </lineage>
</organism>
<gene>
    <name evidence="2" type="ordered locus">AMED_7932</name>
</gene>
<dbReference type="SUPFAM" id="SSF46785">
    <property type="entry name" value="Winged helix' DNA-binding domain"/>
    <property type="match status" value="1"/>
</dbReference>
<dbReference type="HOGENOM" id="CLU_063440_4_0_11"/>
<dbReference type="eggNOG" id="COG1695">
    <property type="taxonomic scope" value="Bacteria"/>
</dbReference>
<evidence type="ECO:0000313" key="3">
    <source>
        <dbReference type="Proteomes" id="UP000000328"/>
    </source>
</evidence>
<accession>A0A0H3DHG6</accession>
<dbReference type="AlphaFoldDB" id="A0A0H3DHG6"/>
<dbReference type="EMBL" id="CP002000">
    <property type="protein sequence ID" value="ADJ49637.1"/>
    <property type="molecule type" value="Genomic_DNA"/>
</dbReference>
<feature type="domain" description="Transcription regulator PadR N-terminal" evidence="1">
    <location>
        <begin position="25"/>
        <end position="87"/>
    </location>
</feature>
<dbReference type="PANTHER" id="PTHR33169">
    <property type="entry name" value="PADR-FAMILY TRANSCRIPTIONAL REGULATOR"/>
    <property type="match status" value="1"/>
</dbReference>
<dbReference type="OrthoDB" id="122286at2"/>
<reference evidence="2 3" key="1">
    <citation type="journal article" date="2010" name="Cell Res.">
        <title>Complete genome sequence of the rifamycin SV-producing Amycolatopsis mediterranei U32 revealed its genetic characteristics in phylogeny and metabolism.</title>
        <authorList>
            <person name="Zhao W."/>
            <person name="Zhong Y."/>
            <person name="Yuan H."/>
            <person name="Wang J."/>
            <person name="Zheng H."/>
            <person name="Wang Y."/>
            <person name="Cen X."/>
            <person name="Xu F."/>
            <person name="Bai J."/>
            <person name="Han X."/>
            <person name="Lu G."/>
            <person name="Zhu Y."/>
            <person name="Shao Z."/>
            <person name="Yan H."/>
            <person name="Li C."/>
            <person name="Peng N."/>
            <person name="Zhang Z."/>
            <person name="Zhang Y."/>
            <person name="Lin W."/>
            <person name="Fan Y."/>
            <person name="Qin Z."/>
            <person name="Hu Y."/>
            <person name="Zhu B."/>
            <person name="Wang S."/>
            <person name="Ding X."/>
            <person name="Zhao G.P."/>
        </authorList>
    </citation>
    <scope>NUCLEOTIDE SEQUENCE [LARGE SCALE GENOMIC DNA]</scope>
    <source>
        <strain evidence="3">U-32</strain>
    </source>
</reference>
<name>A0A0H3DHG6_AMYMU</name>
<dbReference type="InterPro" id="IPR036390">
    <property type="entry name" value="WH_DNA-bd_sf"/>
</dbReference>
<evidence type="ECO:0000313" key="2">
    <source>
        <dbReference type="EMBL" id="ADJ49637.1"/>
    </source>
</evidence>
<dbReference type="Pfam" id="PF03551">
    <property type="entry name" value="PadR"/>
    <property type="match status" value="1"/>
</dbReference>
<dbReference type="PANTHER" id="PTHR33169:SF13">
    <property type="entry name" value="PADR-FAMILY TRANSCRIPTIONAL REGULATOR"/>
    <property type="match status" value="1"/>
</dbReference>
<dbReference type="RefSeq" id="WP_013229671.1">
    <property type="nucleotide sequence ID" value="NC_014318.1"/>
</dbReference>
<dbReference type="GeneID" id="92875554"/>
<protein>
    <submittedName>
        <fullName evidence="2">PadR family transcriptional regulator</fullName>
    </submittedName>
</protein>
<dbReference type="Gene3D" id="1.10.10.10">
    <property type="entry name" value="Winged helix-like DNA-binding domain superfamily/Winged helix DNA-binding domain"/>
    <property type="match status" value="1"/>
</dbReference>
<evidence type="ECO:0000259" key="1">
    <source>
        <dbReference type="Pfam" id="PF03551"/>
    </source>
</evidence>
<sequence length="112" mass="11389">MADGNPLTPAAFQVLLALAAGPGGRAHGYGIMGFVAEVTGDAVQLGPGTLYRTLTRLAADGLAEELPGEDSRRRYYRITPAGRAAAEREAALLARLVAAAGAAGLTARPESA</sequence>
<dbReference type="InterPro" id="IPR005149">
    <property type="entry name" value="Tscrpt_reg_PadR_N"/>
</dbReference>
<dbReference type="InterPro" id="IPR052509">
    <property type="entry name" value="Metal_resp_DNA-bind_regulator"/>
</dbReference>
<dbReference type="InterPro" id="IPR036388">
    <property type="entry name" value="WH-like_DNA-bd_sf"/>
</dbReference>